<dbReference type="Pfam" id="PF01553">
    <property type="entry name" value="Acyltransferase"/>
    <property type="match status" value="1"/>
</dbReference>
<evidence type="ECO:0000256" key="1">
    <source>
        <dbReference type="ARBA" id="ARBA00005189"/>
    </source>
</evidence>
<dbReference type="PANTHER" id="PTHR10434">
    <property type="entry name" value="1-ACYL-SN-GLYCEROL-3-PHOSPHATE ACYLTRANSFERASE"/>
    <property type="match status" value="1"/>
</dbReference>
<evidence type="ECO:0000256" key="3">
    <source>
        <dbReference type="ARBA" id="ARBA00023315"/>
    </source>
</evidence>
<comment type="caution">
    <text evidence="6">The sequence shown here is derived from an EMBL/GenBank/DDBJ whole genome shotgun (WGS) entry which is preliminary data.</text>
</comment>
<dbReference type="SUPFAM" id="SSF69593">
    <property type="entry name" value="Glycerol-3-phosphate (1)-acyltransferase"/>
    <property type="match status" value="1"/>
</dbReference>
<reference evidence="6 7" key="1">
    <citation type="journal article" date="2010" name="J. Bacteriol.">
        <title>Genome sequences of Pelagibaca bermudensis HTCC2601T and Maritimibacter alkaliphilus HTCC2654T, the type strains of two marine Roseobacter genera.</title>
        <authorList>
            <person name="Thrash J.C."/>
            <person name="Cho J.C."/>
            <person name="Ferriera S."/>
            <person name="Johnson J."/>
            <person name="Vergin K.L."/>
            <person name="Giovannoni S.J."/>
        </authorList>
    </citation>
    <scope>NUCLEOTIDE SEQUENCE [LARGE SCALE GENOMIC DNA]</scope>
    <source>
        <strain evidence="6 7">HTCC2654</strain>
    </source>
</reference>
<dbReference type="STRING" id="314271.RB2654_16756"/>
<evidence type="ECO:0000259" key="5">
    <source>
        <dbReference type="SMART" id="SM00563"/>
    </source>
</evidence>
<proteinExistence type="predicted"/>
<accession>A3VBK6</accession>
<keyword evidence="4" id="KW-0472">Membrane</keyword>
<dbReference type="InterPro" id="IPR002123">
    <property type="entry name" value="Plipid/glycerol_acylTrfase"/>
</dbReference>
<sequence>MQAIQFIRSILFAGLMYGAMGVMGVIYFFLTLIDRDYAYTAVSHYTAVVRFLARWVIGLKSEIRGEVPTDEVLICSKHQSFFDIILIVSAVPRPKFIMKKQLVYAPVLGYFAKAIGCIPVDRGKRGAAVKQMMADVASGASRPGQLIIFPQGTRVAAGAKKPYKIGSGVIYTESGQRCIPAATNVGVFWKKNGITKYPGTAVLEFLPAIEPGLPIETFQAVLEETVEKNSDRLMREAGFDPDSYEGD</sequence>
<dbReference type="Proteomes" id="UP000002931">
    <property type="component" value="Unassembled WGS sequence"/>
</dbReference>
<dbReference type="AlphaFoldDB" id="A3VBK6"/>
<keyword evidence="4" id="KW-0812">Transmembrane</keyword>
<feature type="transmembrane region" description="Helical" evidence="4">
    <location>
        <begin position="6"/>
        <end position="30"/>
    </location>
</feature>
<dbReference type="SMART" id="SM00563">
    <property type="entry name" value="PlsC"/>
    <property type="match status" value="1"/>
</dbReference>
<evidence type="ECO:0000256" key="2">
    <source>
        <dbReference type="ARBA" id="ARBA00022679"/>
    </source>
</evidence>
<keyword evidence="3 6" id="KW-0012">Acyltransferase</keyword>
<dbReference type="RefSeq" id="WP_008333696.1">
    <property type="nucleotide sequence ID" value="NZ_CH902578.1"/>
</dbReference>
<organism evidence="6 7">
    <name type="scientific">Maritimibacter alkaliphilus HTCC2654</name>
    <dbReference type="NCBI Taxonomy" id="314271"/>
    <lineage>
        <taxon>Bacteria</taxon>
        <taxon>Pseudomonadati</taxon>
        <taxon>Pseudomonadota</taxon>
        <taxon>Alphaproteobacteria</taxon>
        <taxon>Rhodobacterales</taxon>
        <taxon>Roseobacteraceae</taxon>
        <taxon>Maritimibacter</taxon>
    </lineage>
</organism>
<protein>
    <submittedName>
        <fullName evidence="6">Acyltransferase family protein</fullName>
    </submittedName>
</protein>
<evidence type="ECO:0000313" key="6">
    <source>
        <dbReference type="EMBL" id="EAQ14339.1"/>
    </source>
</evidence>
<evidence type="ECO:0000256" key="4">
    <source>
        <dbReference type="SAM" id="Phobius"/>
    </source>
</evidence>
<dbReference type="GO" id="GO:0003841">
    <property type="term" value="F:1-acylglycerol-3-phosphate O-acyltransferase activity"/>
    <property type="evidence" value="ECO:0007669"/>
    <property type="project" value="TreeGrafter"/>
</dbReference>
<dbReference type="CDD" id="cd07989">
    <property type="entry name" value="LPLAT_AGPAT-like"/>
    <property type="match status" value="1"/>
</dbReference>
<name>A3VBK6_9RHOB</name>
<keyword evidence="4" id="KW-1133">Transmembrane helix</keyword>
<dbReference type="GO" id="GO:0006654">
    <property type="term" value="P:phosphatidic acid biosynthetic process"/>
    <property type="evidence" value="ECO:0007669"/>
    <property type="project" value="TreeGrafter"/>
</dbReference>
<dbReference type="PANTHER" id="PTHR10434:SF40">
    <property type="entry name" value="1-ACYL-SN-GLYCEROL-3-PHOSPHATE ACYLTRANSFERASE"/>
    <property type="match status" value="1"/>
</dbReference>
<dbReference type="HOGENOM" id="CLU_027938_5_1_5"/>
<dbReference type="eggNOG" id="COG0204">
    <property type="taxonomic scope" value="Bacteria"/>
</dbReference>
<keyword evidence="2 6" id="KW-0808">Transferase</keyword>
<evidence type="ECO:0000313" key="7">
    <source>
        <dbReference type="Proteomes" id="UP000002931"/>
    </source>
</evidence>
<dbReference type="EMBL" id="AAMT01000002">
    <property type="protein sequence ID" value="EAQ14339.1"/>
    <property type="molecule type" value="Genomic_DNA"/>
</dbReference>
<comment type="pathway">
    <text evidence="1">Lipid metabolism.</text>
</comment>
<gene>
    <name evidence="6" type="ORF">RB2654_16756</name>
</gene>
<keyword evidence="7" id="KW-1185">Reference proteome</keyword>
<feature type="domain" description="Phospholipid/glycerol acyltransferase" evidence="5">
    <location>
        <begin position="72"/>
        <end position="186"/>
    </location>
</feature>